<dbReference type="AlphaFoldDB" id="A0AA38I3D9"/>
<dbReference type="Proteomes" id="UP001168821">
    <property type="component" value="Unassembled WGS sequence"/>
</dbReference>
<organism evidence="1 2">
    <name type="scientific">Zophobas morio</name>
    <dbReference type="NCBI Taxonomy" id="2755281"/>
    <lineage>
        <taxon>Eukaryota</taxon>
        <taxon>Metazoa</taxon>
        <taxon>Ecdysozoa</taxon>
        <taxon>Arthropoda</taxon>
        <taxon>Hexapoda</taxon>
        <taxon>Insecta</taxon>
        <taxon>Pterygota</taxon>
        <taxon>Neoptera</taxon>
        <taxon>Endopterygota</taxon>
        <taxon>Coleoptera</taxon>
        <taxon>Polyphaga</taxon>
        <taxon>Cucujiformia</taxon>
        <taxon>Tenebrionidae</taxon>
        <taxon>Zophobas</taxon>
    </lineage>
</organism>
<proteinExistence type="predicted"/>
<dbReference type="EMBL" id="JALNTZ010000006">
    <property type="protein sequence ID" value="KAJ3648482.1"/>
    <property type="molecule type" value="Genomic_DNA"/>
</dbReference>
<protein>
    <submittedName>
        <fullName evidence="1">Uncharacterized protein</fullName>
    </submittedName>
</protein>
<reference evidence="1" key="1">
    <citation type="journal article" date="2023" name="G3 (Bethesda)">
        <title>Whole genome assemblies of Zophobas morio and Tenebrio molitor.</title>
        <authorList>
            <person name="Kaur S."/>
            <person name="Stinson S.A."/>
            <person name="diCenzo G.C."/>
        </authorList>
    </citation>
    <scope>NUCLEOTIDE SEQUENCE</scope>
    <source>
        <strain evidence="1">QUZm001</strain>
    </source>
</reference>
<sequence>MILGESQARSGQINAQKKKCYLDRAELLEGGPPVVTPVHRRIIPERAIHNLCFSSRTPPPKITPFHENYTMDPLVSSLDKLLKCKNEDPARFYTYLSDYTLTEHDEKHFIESFIPKVYYLYDKKVLRKDLVYLSLLAGENHHVLEKFIEYDKSIFVLNIDDPVSLFDYYVYEKKHWVYEIVNNPSGFDKLIPLKTIYNKLKMIKFIYETNFPEVDIEYLHSLSAQIDVEVLDDFWKFYVDEIIKFIEVVRFCKPLLKREVSDSELFAFGSSNALLDTLSRFVDLGDPARWDTILNRLKLNTNEDELNVFTGFMIIATLIRLLLQENYNTNNQKKDFVNSVFEDVKTWLLSLQNKQLQVELLENVFSLLFHRSRNEFTCKEKEIRFILFLLKSVIEELQLKKTHEKTSPEHKKLSSLMNLVTDSLWRLDLIINTKMTPKIEERLLNYMLAPPASLIHLCLKRRNFERAHQVIQFGGFCTSLTPAGYGYDYIDAEPDEGNAEDFFQDSNGRVCAFGGLEIYYDALQGCYS</sequence>
<accession>A0AA38I3D9</accession>
<evidence type="ECO:0000313" key="1">
    <source>
        <dbReference type="EMBL" id="KAJ3648482.1"/>
    </source>
</evidence>
<keyword evidence="2" id="KW-1185">Reference proteome</keyword>
<name>A0AA38I3D9_9CUCU</name>
<evidence type="ECO:0000313" key="2">
    <source>
        <dbReference type="Proteomes" id="UP001168821"/>
    </source>
</evidence>
<gene>
    <name evidence="1" type="ORF">Zmor_020282</name>
</gene>
<comment type="caution">
    <text evidence="1">The sequence shown here is derived from an EMBL/GenBank/DDBJ whole genome shotgun (WGS) entry which is preliminary data.</text>
</comment>